<comment type="caution">
    <text evidence="1">The sequence shown here is derived from an EMBL/GenBank/DDBJ whole genome shotgun (WGS) entry which is preliminary data.</text>
</comment>
<name>A0ABS2F1C9_9ACTN</name>
<gene>
    <name evidence="1" type="ORF">H9X80_04455</name>
</gene>
<evidence type="ECO:0000313" key="1">
    <source>
        <dbReference type="EMBL" id="MBM6774794.1"/>
    </source>
</evidence>
<evidence type="ECO:0008006" key="3">
    <source>
        <dbReference type="Google" id="ProtNLM"/>
    </source>
</evidence>
<accession>A0ABS2F1C9</accession>
<organism evidence="1 2">
    <name type="scientific">Olsenella profusa</name>
    <dbReference type="NCBI Taxonomy" id="138595"/>
    <lineage>
        <taxon>Bacteria</taxon>
        <taxon>Bacillati</taxon>
        <taxon>Actinomycetota</taxon>
        <taxon>Coriobacteriia</taxon>
        <taxon>Coriobacteriales</taxon>
        <taxon>Atopobiaceae</taxon>
        <taxon>Olsenella</taxon>
    </lineage>
</organism>
<dbReference type="Proteomes" id="UP000712527">
    <property type="component" value="Unassembled WGS sequence"/>
</dbReference>
<protein>
    <recommendedName>
        <fullName evidence="3">DUF559 domain-containing protein</fullName>
    </recommendedName>
</protein>
<keyword evidence="2" id="KW-1185">Reference proteome</keyword>
<dbReference type="RefSeq" id="WP_204793142.1">
    <property type="nucleotide sequence ID" value="NZ_JACSNQ010000006.1"/>
</dbReference>
<reference evidence="1 2" key="1">
    <citation type="journal article" date="2021" name="Sci. Rep.">
        <title>The distribution of antibiotic resistance genes in chicken gut microbiota commensals.</title>
        <authorList>
            <person name="Juricova H."/>
            <person name="Matiasovicova J."/>
            <person name="Kubasova T."/>
            <person name="Cejkova D."/>
            <person name="Rychlik I."/>
        </authorList>
    </citation>
    <scope>NUCLEOTIDE SEQUENCE [LARGE SCALE GENOMIC DNA]</scope>
    <source>
        <strain evidence="1 2">An794</strain>
    </source>
</reference>
<sequence>MIAVCDISALARWGETGLPGRIERLAQLPANLDWSLAGVSELGTIDLSAARLEATEEHPLHILVSGEAARVRSRRIRSHIWSTPLPEGALCRLTDDVLLASPGFCLQQMAARSSLARTASIGMEICGRYTRSPLACRGFFGRPPLVTVAELTDLFADNHGYGARRAREALVYVVDGSRSPMETVLVLFFILPVELGGCGLPRPLLNARVEIPPSLQRALGKPYLVVDLCWPEFGIIFEYDSYEFHSTPSQVDSDAVRNEGLRDLGWMVRSITFGMLKREAMRTELVGKVMAKAGRSLPDDPSFRRLQGELISQLMQIP</sequence>
<proteinExistence type="predicted"/>
<dbReference type="EMBL" id="JACSNQ010000006">
    <property type="protein sequence ID" value="MBM6774794.1"/>
    <property type="molecule type" value="Genomic_DNA"/>
</dbReference>
<evidence type="ECO:0000313" key="2">
    <source>
        <dbReference type="Proteomes" id="UP000712527"/>
    </source>
</evidence>